<proteinExistence type="predicted"/>
<evidence type="ECO:0000313" key="2">
    <source>
        <dbReference type="EMBL" id="KAK7537105.1"/>
    </source>
</evidence>
<organism evidence="2 3">
    <name type="scientific">Phyllosticta citribraziliensis</name>
    <dbReference type="NCBI Taxonomy" id="989973"/>
    <lineage>
        <taxon>Eukaryota</taxon>
        <taxon>Fungi</taxon>
        <taxon>Dikarya</taxon>
        <taxon>Ascomycota</taxon>
        <taxon>Pezizomycotina</taxon>
        <taxon>Dothideomycetes</taxon>
        <taxon>Dothideomycetes incertae sedis</taxon>
        <taxon>Botryosphaeriales</taxon>
        <taxon>Phyllostictaceae</taxon>
        <taxon>Phyllosticta</taxon>
    </lineage>
</organism>
<feature type="domain" description="F-box" evidence="1">
    <location>
        <begin position="4"/>
        <end position="37"/>
    </location>
</feature>
<gene>
    <name evidence="2" type="ORF">J3D65DRAFT_624396</name>
</gene>
<dbReference type="Pfam" id="PF00646">
    <property type="entry name" value="F-box"/>
    <property type="match status" value="1"/>
</dbReference>
<dbReference type="RefSeq" id="XP_066655256.1">
    <property type="nucleotide sequence ID" value="XM_066800248.1"/>
</dbReference>
<keyword evidence="3" id="KW-1185">Reference proteome</keyword>
<evidence type="ECO:0000313" key="3">
    <source>
        <dbReference type="Proteomes" id="UP001360953"/>
    </source>
</evidence>
<dbReference type="SUPFAM" id="SSF52047">
    <property type="entry name" value="RNI-like"/>
    <property type="match status" value="1"/>
</dbReference>
<reference evidence="2 3" key="1">
    <citation type="submission" date="2024-04" db="EMBL/GenBank/DDBJ databases">
        <title>Phyllosticta paracitricarpa is synonymous to the EU quarantine fungus P. citricarpa based on phylogenomic analyses.</title>
        <authorList>
            <consortium name="Lawrence Berkeley National Laboratory"/>
            <person name="Van ingen-buijs V.A."/>
            <person name="Van westerhoven A.C."/>
            <person name="Haridas S."/>
            <person name="Skiadas P."/>
            <person name="Martin F."/>
            <person name="Groenewald J.Z."/>
            <person name="Crous P.W."/>
            <person name="Seidl M.F."/>
        </authorList>
    </citation>
    <scope>NUCLEOTIDE SEQUENCE [LARGE SCALE GENOMIC DNA]</scope>
    <source>
        <strain evidence="2 3">CPC 17464</strain>
    </source>
</reference>
<accession>A0ABR1LSX6</accession>
<dbReference type="InterPro" id="IPR001810">
    <property type="entry name" value="F-box_dom"/>
</dbReference>
<sequence>MTHLLDLSNELIDLIVANLERQDAFALRSCCHLLREATWSHCAKTWLSRLTIDVSDVGVRRYSRLVTQPRICQSIKHLWLVLNPADHTSKHSGIYDTLRDYFSSLPNLETLTVKRADSNVHWKRRSKDWYAQHEEASDQVVHIFLHLLVTPNQLRAIEIKSSDLRGWSDGLLKLDSLAVMARAGPLLQQNFASLVSLSISLNTSMDRDRGCYDALPTFVKAIPMLEDLTIAGSKRPRAPGPPVVFRTLAEATAGTDQKLPRLKRLRLKFFPVEKAPLVRFIASHMGTLAKFQAYHVVLLESWTPLDPTPRRIQVVSSWVDFIKDMEKVAFVRASAAELLDGRPERAQRVNLDLWERTPVRIEKYSRAIEEGRDTFIF</sequence>
<evidence type="ECO:0000259" key="1">
    <source>
        <dbReference type="Pfam" id="PF00646"/>
    </source>
</evidence>
<name>A0ABR1LSX6_9PEZI</name>
<dbReference type="EMBL" id="JBBPEH010000006">
    <property type="protein sequence ID" value="KAK7537105.1"/>
    <property type="molecule type" value="Genomic_DNA"/>
</dbReference>
<dbReference type="Proteomes" id="UP001360953">
    <property type="component" value="Unassembled WGS sequence"/>
</dbReference>
<protein>
    <recommendedName>
        <fullName evidence="1">F-box domain-containing protein</fullName>
    </recommendedName>
</protein>
<comment type="caution">
    <text evidence="2">The sequence shown here is derived from an EMBL/GenBank/DDBJ whole genome shotgun (WGS) entry which is preliminary data.</text>
</comment>
<dbReference type="GeneID" id="92033154"/>